<feature type="transmembrane region" description="Helical" evidence="1">
    <location>
        <begin position="70"/>
        <end position="89"/>
    </location>
</feature>
<dbReference type="Pfam" id="PF07885">
    <property type="entry name" value="Ion_trans_2"/>
    <property type="match status" value="1"/>
</dbReference>
<dbReference type="SUPFAM" id="SSF81324">
    <property type="entry name" value="Voltage-gated potassium channels"/>
    <property type="match status" value="1"/>
</dbReference>
<dbReference type="Proteomes" id="UP001500483">
    <property type="component" value="Unassembled WGS sequence"/>
</dbReference>
<keyword evidence="1" id="KW-0472">Membrane</keyword>
<evidence type="ECO:0000256" key="1">
    <source>
        <dbReference type="SAM" id="Phobius"/>
    </source>
</evidence>
<evidence type="ECO:0000313" key="4">
    <source>
        <dbReference type="Proteomes" id="UP001500483"/>
    </source>
</evidence>
<keyword evidence="1" id="KW-0812">Transmembrane</keyword>
<keyword evidence="4" id="KW-1185">Reference proteome</keyword>
<evidence type="ECO:0000313" key="3">
    <source>
        <dbReference type="EMBL" id="GAA3363615.1"/>
    </source>
</evidence>
<comment type="caution">
    <text evidence="3">The sequence shown here is derived from an EMBL/GenBank/DDBJ whole genome shotgun (WGS) entry which is preliminary data.</text>
</comment>
<reference evidence="4" key="1">
    <citation type="journal article" date="2019" name="Int. J. Syst. Evol. Microbiol.">
        <title>The Global Catalogue of Microorganisms (GCM) 10K type strain sequencing project: providing services to taxonomists for standard genome sequencing and annotation.</title>
        <authorList>
            <consortium name="The Broad Institute Genomics Platform"/>
            <consortium name="The Broad Institute Genome Sequencing Center for Infectious Disease"/>
            <person name="Wu L."/>
            <person name="Ma J."/>
        </authorList>
    </citation>
    <scope>NUCLEOTIDE SEQUENCE [LARGE SCALE GENOMIC DNA]</scope>
    <source>
        <strain evidence="4">JCM 9687</strain>
    </source>
</reference>
<gene>
    <name evidence="3" type="ORF">GCM10020366_56220</name>
</gene>
<dbReference type="Gene3D" id="1.10.287.70">
    <property type="match status" value="1"/>
</dbReference>
<name>A0ABP6RYP4_9PSEU</name>
<dbReference type="InterPro" id="IPR013099">
    <property type="entry name" value="K_chnl_dom"/>
</dbReference>
<evidence type="ECO:0000259" key="2">
    <source>
        <dbReference type="Pfam" id="PF07885"/>
    </source>
</evidence>
<dbReference type="RefSeq" id="WP_344930517.1">
    <property type="nucleotide sequence ID" value="NZ_BAAAYK010000038.1"/>
</dbReference>
<proteinExistence type="predicted"/>
<feature type="transmembrane region" description="Helical" evidence="1">
    <location>
        <begin position="12"/>
        <end position="34"/>
    </location>
</feature>
<sequence>MFSSERGLLRRTAGTVLAVAASTAVYFALPLGVFDVRGTWAFVGAFAAGLVAVAAVIVRQVRRFRSGGVALTGVLTSLYLAVLFFAAVYCGLNAHWPGSIAALATKVDALYFALSITSTVGFGDVHASSQAARVLVGVHLVFNLGFLGAAITAVRNATR</sequence>
<dbReference type="EMBL" id="BAAAYK010000038">
    <property type="protein sequence ID" value="GAA3363615.1"/>
    <property type="molecule type" value="Genomic_DNA"/>
</dbReference>
<feature type="transmembrane region" description="Helical" evidence="1">
    <location>
        <begin position="40"/>
        <end position="58"/>
    </location>
</feature>
<keyword evidence="1" id="KW-1133">Transmembrane helix</keyword>
<accession>A0ABP6RYP4</accession>
<feature type="domain" description="Potassium channel" evidence="2">
    <location>
        <begin position="81"/>
        <end position="157"/>
    </location>
</feature>
<protein>
    <recommendedName>
        <fullName evidence="2">Potassium channel domain-containing protein</fullName>
    </recommendedName>
</protein>
<organism evidence="3 4">
    <name type="scientific">Saccharopolyspora gregorii</name>
    <dbReference type="NCBI Taxonomy" id="33914"/>
    <lineage>
        <taxon>Bacteria</taxon>
        <taxon>Bacillati</taxon>
        <taxon>Actinomycetota</taxon>
        <taxon>Actinomycetes</taxon>
        <taxon>Pseudonocardiales</taxon>
        <taxon>Pseudonocardiaceae</taxon>
        <taxon>Saccharopolyspora</taxon>
    </lineage>
</organism>
<feature type="transmembrane region" description="Helical" evidence="1">
    <location>
        <begin position="134"/>
        <end position="154"/>
    </location>
</feature>